<keyword evidence="3" id="KW-1185">Reference proteome</keyword>
<comment type="caution">
    <text evidence="2">The sequence shown here is derived from an EMBL/GenBank/DDBJ whole genome shotgun (WGS) entry which is preliminary data.</text>
</comment>
<dbReference type="Pfam" id="PF00147">
    <property type="entry name" value="Fibrinogen_C"/>
    <property type="match status" value="1"/>
</dbReference>
<dbReference type="SUPFAM" id="SSF56496">
    <property type="entry name" value="Fibrinogen C-terminal domain-like"/>
    <property type="match status" value="1"/>
</dbReference>
<dbReference type="Proteomes" id="UP001148018">
    <property type="component" value="Unassembled WGS sequence"/>
</dbReference>
<proteinExistence type="predicted"/>
<reference evidence="2" key="1">
    <citation type="submission" date="2022-07" db="EMBL/GenBank/DDBJ databases">
        <title>Chromosome-level genome of Muraenolepis orangiensis.</title>
        <authorList>
            <person name="Kim J."/>
        </authorList>
    </citation>
    <scope>NUCLEOTIDE SEQUENCE</scope>
    <source>
        <strain evidence="2">KU_S4_2022</strain>
        <tissue evidence="2">Muscle</tissue>
    </source>
</reference>
<feature type="domain" description="Fibrinogen C-terminal" evidence="1">
    <location>
        <begin position="36"/>
        <end position="93"/>
    </location>
</feature>
<protein>
    <recommendedName>
        <fullName evidence="1">Fibrinogen C-terminal domain-containing protein</fullName>
    </recommendedName>
</protein>
<dbReference type="EMBL" id="JANIIK010000043">
    <property type="protein sequence ID" value="KAJ3605973.1"/>
    <property type="molecule type" value="Genomic_DNA"/>
</dbReference>
<dbReference type="OrthoDB" id="9990035at2759"/>
<dbReference type="InterPro" id="IPR002181">
    <property type="entry name" value="Fibrinogen_a/b/g_C_dom"/>
</dbReference>
<evidence type="ECO:0000313" key="3">
    <source>
        <dbReference type="Proteomes" id="UP001148018"/>
    </source>
</evidence>
<dbReference type="AlphaFoldDB" id="A0A9Q0EI19"/>
<sequence length="93" mass="10342">MAPKSPSLSYDIGTYFFQWFKMDNHVCKLVSLGSLKQIHALSIQGNHELRIDMEDFENSTAYAHYGTFGVGLFSVDPDEDGFPLTVGDYSGNA</sequence>
<gene>
    <name evidence="2" type="ORF">NHX12_028016</name>
</gene>
<dbReference type="InterPro" id="IPR014716">
    <property type="entry name" value="Fibrinogen_a/b/g_C_1"/>
</dbReference>
<feature type="non-terminal residue" evidence="2">
    <location>
        <position position="93"/>
    </location>
</feature>
<dbReference type="Gene3D" id="3.90.215.10">
    <property type="entry name" value="Gamma Fibrinogen, chain A, domain 1"/>
    <property type="match status" value="1"/>
</dbReference>
<evidence type="ECO:0000313" key="2">
    <source>
        <dbReference type="EMBL" id="KAJ3605973.1"/>
    </source>
</evidence>
<name>A0A9Q0EI19_9TELE</name>
<evidence type="ECO:0000259" key="1">
    <source>
        <dbReference type="Pfam" id="PF00147"/>
    </source>
</evidence>
<organism evidence="2 3">
    <name type="scientific">Muraenolepis orangiensis</name>
    <name type="common">Patagonian moray cod</name>
    <dbReference type="NCBI Taxonomy" id="630683"/>
    <lineage>
        <taxon>Eukaryota</taxon>
        <taxon>Metazoa</taxon>
        <taxon>Chordata</taxon>
        <taxon>Craniata</taxon>
        <taxon>Vertebrata</taxon>
        <taxon>Euteleostomi</taxon>
        <taxon>Actinopterygii</taxon>
        <taxon>Neopterygii</taxon>
        <taxon>Teleostei</taxon>
        <taxon>Neoteleostei</taxon>
        <taxon>Acanthomorphata</taxon>
        <taxon>Zeiogadaria</taxon>
        <taxon>Gadariae</taxon>
        <taxon>Gadiformes</taxon>
        <taxon>Muraenolepidoidei</taxon>
        <taxon>Muraenolepididae</taxon>
        <taxon>Muraenolepis</taxon>
    </lineage>
</organism>
<dbReference type="InterPro" id="IPR036056">
    <property type="entry name" value="Fibrinogen-like_C"/>
</dbReference>
<accession>A0A9Q0EI19</accession>